<sequence>MSGDGWPSMGSDGVNGTNFTAFDLSLRVPSSGQSERCRRLQFESTGIKDSSFTHPNLISSTGEEIERIVKLGSVHRLDLFGFLVAHMSLVNKCSPF</sequence>
<keyword evidence="2" id="KW-1185">Reference proteome</keyword>
<dbReference type="Proteomes" id="UP000594263">
    <property type="component" value="Unplaced"/>
</dbReference>
<organism evidence="1 2">
    <name type="scientific">Kalanchoe fedtschenkoi</name>
    <name type="common">Lavender scallops</name>
    <name type="synonym">South American air plant</name>
    <dbReference type="NCBI Taxonomy" id="63787"/>
    <lineage>
        <taxon>Eukaryota</taxon>
        <taxon>Viridiplantae</taxon>
        <taxon>Streptophyta</taxon>
        <taxon>Embryophyta</taxon>
        <taxon>Tracheophyta</taxon>
        <taxon>Spermatophyta</taxon>
        <taxon>Magnoliopsida</taxon>
        <taxon>eudicotyledons</taxon>
        <taxon>Gunneridae</taxon>
        <taxon>Pentapetalae</taxon>
        <taxon>Saxifragales</taxon>
        <taxon>Crassulaceae</taxon>
        <taxon>Kalanchoe</taxon>
    </lineage>
</organism>
<dbReference type="AlphaFoldDB" id="A0A7N0TEI7"/>
<dbReference type="EnsemblPlants" id="Kaladp0033s0230.1.v1.1">
    <property type="protein sequence ID" value="Kaladp0033s0230.1.v1.1"/>
    <property type="gene ID" value="Kaladp0033s0230.v1.1"/>
</dbReference>
<evidence type="ECO:0000313" key="2">
    <source>
        <dbReference type="Proteomes" id="UP000594263"/>
    </source>
</evidence>
<name>A0A7N0TEI7_KALFE</name>
<protein>
    <submittedName>
        <fullName evidence="1">Uncharacterized protein</fullName>
    </submittedName>
</protein>
<proteinExistence type="predicted"/>
<accession>A0A7N0TEI7</accession>
<reference evidence="1" key="1">
    <citation type="submission" date="2021-01" db="UniProtKB">
        <authorList>
            <consortium name="EnsemblPlants"/>
        </authorList>
    </citation>
    <scope>IDENTIFICATION</scope>
</reference>
<dbReference type="Gramene" id="Kaladp0033s0230.1.v1.1">
    <property type="protein sequence ID" value="Kaladp0033s0230.1.v1.1"/>
    <property type="gene ID" value="Kaladp0033s0230.v1.1"/>
</dbReference>
<evidence type="ECO:0000313" key="1">
    <source>
        <dbReference type="EnsemblPlants" id="Kaladp0033s0230.1.v1.1"/>
    </source>
</evidence>